<evidence type="ECO:0000313" key="3">
    <source>
        <dbReference type="EMBL" id="PNV67964.1"/>
    </source>
</evidence>
<comment type="caution">
    <text evidence="3">The sequence shown here is derived from an EMBL/GenBank/DDBJ whole genome shotgun (WGS) entry which is preliminary data.</text>
</comment>
<keyword evidence="2" id="KW-0812">Transmembrane</keyword>
<dbReference type="EMBL" id="PPEK01000004">
    <property type="protein sequence ID" value="PNV67964.1"/>
    <property type="molecule type" value="Genomic_DNA"/>
</dbReference>
<sequence>MTRSEDEIMKAIDEATRDIAVPEALRPQAIEELLEAAQAEERVQVHERVQAQEHSPSAAARRASSGWRRRALPWGIAACFVLLAGAGLVAGRALPPSNGAGENAASAGLGAADDDSEAPTADPDTPIDSRITAAESYDQVRHCFETYAAEQERLSASNGGAIVFDEAPAAKDMAVPESADAAGSSAQSARSGSTASAVPTADHSDTNVRTEGVDEADIVKTDGEHLFILQDSATEIAVVDATDDAMRKVGSIVASDQGQIAEFYVRDGKAFVLANVSLVRTDEDGTEVYGGSEMRLETFDVTDARNPKSLGLVSQSGWYQSSRLVDGYLYLFSTYAVPYALEEDDIEPFIPRVAGQAVACQDIYLPPLASANQYLVIASINVDDPTQTVDQKAVLSDSNSQYVSAGNIYVYENARSFMPLARSGEADDQGRITVRKIAYHDGKLEGVAQAKVSGTLNDSFSIDEHEGMLRLVTTLSSWDAEGAQTTSTNEVHVLDENLEEVGSITGLAEDERVYSARFFGDTAYFVTFRETDPLYTVDLSDPANPQIIGSLKIPGFSEYLHPYGEGRLLGIGMDVDEESGVTNGMKVTMFDVSDPADVQEADTFVIEGAYGSDVFSDYRAALVSVERNIIGFSGYADRETYYVFDYDDGEGLDQIMAEEVNGGTWVGTRGVFIDDTFYVVKGNAVESYRIGTYEKVDDVLL</sequence>
<organism evidence="3 4">
    <name type="scientific">Enteroscipio rubneri</name>
    <dbReference type="NCBI Taxonomy" id="2070686"/>
    <lineage>
        <taxon>Bacteria</taxon>
        <taxon>Bacillati</taxon>
        <taxon>Actinomycetota</taxon>
        <taxon>Coriobacteriia</taxon>
        <taxon>Eggerthellales</taxon>
        <taxon>Eggerthellaceae</taxon>
        <taxon>Enteroscipio</taxon>
    </lineage>
</organism>
<keyword evidence="2" id="KW-0472">Membrane</keyword>
<feature type="transmembrane region" description="Helical" evidence="2">
    <location>
        <begin position="71"/>
        <end position="90"/>
    </location>
</feature>
<feature type="region of interest" description="Disordered" evidence="1">
    <location>
        <begin position="174"/>
        <end position="214"/>
    </location>
</feature>
<dbReference type="Pfam" id="PF09826">
    <property type="entry name" value="Beta_propel"/>
    <property type="match status" value="1"/>
</dbReference>
<evidence type="ECO:0000313" key="4">
    <source>
        <dbReference type="Proteomes" id="UP000236197"/>
    </source>
</evidence>
<feature type="compositionally biased region" description="Low complexity" evidence="1">
    <location>
        <begin position="100"/>
        <end position="111"/>
    </location>
</feature>
<protein>
    <recommendedName>
        <fullName evidence="5">Beta propeller domain-containing protein</fullName>
    </recommendedName>
</protein>
<proteinExistence type="predicted"/>
<reference evidence="4" key="1">
    <citation type="submission" date="2018-01" db="EMBL/GenBank/DDBJ databases">
        <title>Rubneribacter badeniensis gen. nov., sp. nov., and Colonibacter rubneri, gen. nov., sp. nov., WGS of new members of the Eggerthellaceae.</title>
        <authorList>
            <person name="Danylec N."/>
            <person name="Stoll D.A."/>
            <person name="Doetsch A."/>
            <person name="Kulling S.E."/>
            <person name="Huch M."/>
        </authorList>
    </citation>
    <scope>NUCLEOTIDE SEQUENCE [LARGE SCALE GENOMIC DNA]</scope>
    <source>
        <strain evidence="4">ResAG-96</strain>
    </source>
</reference>
<keyword evidence="4" id="KW-1185">Reference proteome</keyword>
<dbReference type="Proteomes" id="UP000236197">
    <property type="component" value="Unassembled WGS sequence"/>
</dbReference>
<accession>A0A2K2UCF4</accession>
<feature type="region of interest" description="Disordered" evidence="1">
    <location>
        <begin position="100"/>
        <end position="127"/>
    </location>
</feature>
<dbReference type="OrthoDB" id="9778998at2"/>
<name>A0A2K2UCF4_9ACTN</name>
<feature type="compositionally biased region" description="Basic and acidic residues" evidence="1">
    <location>
        <begin position="202"/>
        <end position="214"/>
    </location>
</feature>
<evidence type="ECO:0000256" key="1">
    <source>
        <dbReference type="SAM" id="MobiDB-lite"/>
    </source>
</evidence>
<dbReference type="AlphaFoldDB" id="A0A2K2UCF4"/>
<keyword evidence="2" id="KW-1133">Transmembrane helix</keyword>
<dbReference type="InterPro" id="IPR019198">
    <property type="entry name" value="Beta_propeller_containing"/>
</dbReference>
<dbReference type="RefSeq" id="WP_103264766.1">
    <property type="nucleotide sequence ID" value="NZ_CABMLE010000004.1"/>
</dbReference>
<gene>
    <name evidence="3" type="ORF">C2L71_05455</name>
</gene>
<evidence type="ECO:0008006" key="5">
    <source>
        <dbReference type="Google" id="ProtNLM"/>
    </source>
</evidence>
<feature type="compositionally biased region" description="Low complexity" evidence="1">
    <location>
        <begin position="178"/>
        <end position="197"/>
    </location>
</feature>
<evidence type="ECO:0000256" key="2">
    <source>
        <dbReference type="SAM" id="Phobius"/>
    </source>
</evidence>